<name>A0A316ZCN3_9BASI</name>
<dbReference type="GeneID" id="37272822"/>
<comment type="similarity">
    <text evidence="1">Belongs to the MEMO1 family.</text>
</comment>
<evidence type="ECO:0000313" key="3">
    <source>
        <dbReference type="EMBL" id="PWN98045.1"/>
    </source>
</evidence>
<sequence length="363" mass="38864">MTPRARTATHAGSWYEADAPRLGQQLEGWLARVDASQIPPPGRSAADMSSPASSNSSAAAPLHLPADGAKAVIAPHAGYSYSGPAAAWAYAAIPTSAIKRVFVLGPSHHVYLDGCALSKCATYKTPLGDLPLDLETIAELRASGEFSDMSQDTDEQEHSIELHLPYIRHVWKDDAIKIVPILIGSISSSKEAHYGQLLAPYLADSETFFVVSSDFCHWGQRFSYTRYEAAPGKPVSLSSRVAPAPEVPIHTSIRRLDARGMAAITFPARESADDAADAASSSGDADGKTASEAQSAFRQYLKDTRNTICGRHPIGVLLGALSALEEAHGQQAECRFTRYEQSSQCLRASDSSVSYASAVVRFL</sequence>
<dbReference type="Gene3D" id="3.40.830.10">
    <property type="entry name" value="LigB-like"/>
    <property type="match status" value="1"/>
</dbReference>
<dbReference type="Pfam" id="PF01875">
    <property type="entry name" value="Memo"/>
    <property type="match status" value="1"/>
</dbReference>
<dbReference type="NCBIfam" id="TIGR04336">
    <property type="entry name" value="AmmeMemoSam_B"/>
    <property type="match status" value="1"/>
</dbReference>
<keyword evidence="4" id="KW-1185">Reference proteome</keyword>
<dbReference type="PANTHER" id="PTHR11060">
    <property type="entry name" value="PROTEIN MEMO1"/>
    <property type="match status" value="1"/>
</dbReference>
<feature type="compositionally biased region" description="Low complexity" evidence="2">
    <location>
        <begin position="44"/>
        <end position="60"/>
    </location>
</feature>
<organism evidence="3 4">
    <name type="scientific">Tilletiopsis washingtonensis</name>
    <dbReference type="NCBI Taxonomy" id="58919"/>
    <lineage>
        <taxon>Eukaryota</taxon>
        <taxon>Fungi</taxon>
        <taxon>Dikarya</taxon>
        <taxon>Basidiomycota</taxon>
        <taxon>Ustilaginomycotina</taxon>
        <taxon>Exobasidiomycetes</taxon>
        <taxon>Entylomatales</taxon>
        <taxon>Entylomatales incertae sedis</taxon>
        <taxon>Tilletiopsis</taxon>
    </lineage>
</organism>
<dbReference type="HAMAP" id="MF_00055">
    <property type="entry name" value="MEMO1"/>
    <property type="match status" value="1"/>
</dbReference>
<dbReference type="Proteomes" id="UP000245946">
    <property type="component" value="Unassembled WGS sequence"/>
</dbReference>
<gene>
    <name evidence="3" type="ORF">FA09DRAFT_360838</name>
</gene>
<dbReference type="PANTHER" id="PTHR11060:SF0">
    <property type="entry name" value="PROTEIN MEMO1"/>
    <property type="match status" value="1"/>
</dbReference>
<evidence type="ECO:0000256" key="2">
    <source>
        <dbReference type="SAM" id="MobiDB-lite"/>
    </source>
</evidence>
<dbReference type="EMBL" id="KZ819293">
    <property type="protein sequence ID" value="PWN98045.1"/>
    <property type="molecule type" value="Genomic_DNA"/>
</dbReference>
<evidence type="ECO:0000313" key="4">
    <source>
        <dbReference type="Proteomes" id="UP000245946"/>
    </source>
</evidence>
<dbReference type="CDD" id="cd07361">
    <property type="entry name" value="MEMO_like"/>
    <property type="match status" value="1"/>
</dbReference>
<protein>
    <submittedName>
        <fullName evidence="3">UPF0103-domain-containing protein</fullName>
    </submittedName>
</protein>
<evidence type="ECO:0000256" key="1">
    <source>
        <dbReference type="ARBA" id="ARBA00006315"/>
    </source>
</evidence>
<proteinExistence type="inferred from homology"/>
<feature type="region of interest" description="Disordered" evidence="2">
    <location>
        <begin position="40"/>
        <end position="61"/>
    </location>
</feature>
<dbReference type="AlphaFoldDB" id="A0A316ZCN3"/>
<reference evidence="3 4" key="1">
    <citation type="journal article" date="2018" name="Mol. Biol. Evol.">
        <title>Broad Genomic Sampling Reveals a Smut Pathogenic Ancestry of the Fungal Clade Ustilaginomycotina.</title>
        <authorList>
            <person name="Kijpornyongpan T."/>
            <person name="Mondo S.J."/>
            <person name="Barry K."/>
            <person name="Sandor L."/>
            <person name="Lee J."/>
            <person name="Lipzen A."/>
            <person name="Pangilinan J."/>
            <person name="LaButti K."/>
            <person name="Hainaut M."/>
            <person name="Henrissat B."/>
            <person name="Grigoriev I.V."/>
            <person name="Spatafora J.W."/>
            <person name="Aime M.C."/>
        </authorList>
    </citation>
    <scope>NUCLEOTIDE SEQUENCE [LARGE SCALE GENOMIC DNA]</scope>
    <source>
        <strain evidence="3 4">MCA 4186</strain>
    </source>
</reference>
<dbReference type="OrthoDB" id="417112at2759"/>
<dbReference type="STRING" id="58919.A0A316ZCN3"/>
<dbReference type="RefSeq" id="XP_025598324.1">
    <property type="nucleotide sequence ID" value="XM_025745278.1"/>
</dbReference>
<accession>A0A316ZCN3</accession>
<dbReference type="InterPro" id="IPR002737">
    <property type="entry name" value="MEMO1_fam"/>
</dbReference>